<dbReference type="AlphaFoldDB" id="A0A3N9WYD4"/>
<dbReference type="EMBL" id="QGSZ01000150">
    <property type="protein sequence ID" value="RQX05710.1"/>
    <property type="molecule type" value="Genomic_DNA"/>
</dbReference>
<evidence type="ECO:0000313" key="2">
    <source>
        <dbReference type="Proteomes" id="UP000282312"/>
    </source>
</evidence>
<keyword evidence="2" id="KW-1185">Reference proteome</keyword>
<accession>A0A3N9WYD4</accession>
<reference evidence="1 2" key="1">
    <citation type="submission" date="2018-05" db="EMBL/GenBank/DDBJ databases">
        <title>Micromonospora from Atacama Desert.</title>
        <authorList>
            <person name="Carro L."/>
            <person name="Goodfellow M."/>
            <person name="Klenk H.-P."/>
        </authorList>
    </citation>
    <scope>NUCLEOTIDE SEQUENCE [LARGE SCALE GENOMIC DNA]</scope>
    <source>
        <strain evidence="1 2">LB39</strain>
    </source>
</reference>
<dbReference type="Pfam" id="PF03995">
    <property type="entry name" value="Inhibitor_I36"/>
    <property type="match status" value="1"/>
</dbReference>
<protein>
    <recommendedName>
        <fullName evidence="3">Peptidase inhibitor family I36 protein</fullName>
    </recommendedName>
</protein>
<sequence>MSVGSRSARRDALKFIDRLRSATYGSAHASRLSGGRVRAAGREEGERVGVKKLLLAGAVIAAGGLAFPAAASAGNPSLCGSDLVCIYDGNSWVGFLGSRGPGGGLANVSASANDHMDSWENRTNTNAAWYYDHDGGGHCRTMAKLTEDDNVNVLNSDELSSWRTDRGC</sequence>
<name>A0A3N9WYD4_9ACTN</name>
<gene>
    <name evidence="1" type="ORF">DLJ59_06825</name>
</gene>
<proteinExistence type="predicted"/>
<evidence type="ECO:0008006" key="3">
    <source>
        <dbReference type="Google" id="ProtNLM"/>
    </source>
</evidence>
<dbReference type="Proteomes" id="UP000282312">
    <property type="component" value="Unassembled WGS sequence"/>
</dbReference>
<organism evidence="1 2">
    <name type="scientific">Micromonospora inaquosa</name>
    <dbReference type="NCBI Taxonomy" id="2203716"/>
    <lineage>
        <taxon>Bacteria</taxon>
        <taxon>Bacillati</taxon>
        <taxon>Actinomycetota</taxon>
        <taxon>Actinomycetes</taxon>
        <taxon>Micromonosporales</taxon>
        <taxon>Micromonosporaceae</taxon>
        <taxon>Micromonospora</taxon>
    </lineage>
</organism>
<comment type="caution">
    <text evidence="1">The sequence shown here is derived from an EMBL/GenBank/DDBJ whole genome shotgun (WGS) entry which is preliminary data.</text>
</comment>
<evidence type="ECO:0000313" key="1">
    <source>
        <dbReference type="EMBL" id="RQX05710.1"/>
    </source>
</evidence>